<sequence length="130" mass="14649">MSGTGCPNTAYSTLQELRPNGHHHHQQVRKNEICQFQMPLHYPRYKKKDYETMPEWRLDCLFTEYGLPISGDVNQKRKGFFLVLAVATLLLSVAFTAVQAESLAPAPAPTSDGEFRSEFESCYFSASSAL</sequence>
<dbReference type="AlphaFoldDB" id="A0A978UG58"/>
<feature type="domain" description="DUF7722" evidence="2">
    <location>
        <begin position="42"/>
        <end position="78"/>
    </location>
</feature>
<dbReference type="EMBL" id="JAEACU010000011">
    <property type="protein sequence ID" value="KAH7513789.1"/>
    <property type="molecule type" value="Genomic_DNA"/>
</dbReference>
<keyword evidence="1" id="KW-0812">Transmembrane</keyword>
<keyword evidence="1" id="KW-0472">Membrane</keyword>
<organism evidence="3 4">
    <name type="scientific">Ziziphus jujuba var. spinosa</name>
    <dbReference type="NCBI Taxonomy" id="714518"/>
    <lineage>
        <taxon>Eukaryota</taxon>
        <taxon>Viridiplantae</taxon>
        <taxon>Streptophyta</taxon>
        <taxon>Embryophyta</taxon>
        <taxon>Tracheophyta</taxon>
        <taxon>Spermatophyta</taxon>
        <taxon>Magnoliopsida</taxon>
        <taxon>eudicotyledons</taxon>
        <taxon>Gunneridae</taxon>
        <taxon>Pentapetalae</taxon>
        <taxon>rosids</taxon>
        <taxon>fabids</taxon>
        <taxon>Rosales</taxon>
        <taxon>Rhamnaceae</taxon>
        <taxon>Paliureae</taxon>
        <taxon>Ziziphus</taxon>
    </lineage>
</organism>
<dbReference type="PANTHER" id="PTHR33513:SF4">
    <property type="entry name" value="GB|AAF04428.1"/>
    <property type="match status" value="1"/>
</dbReference>
<dbReference type="InterPro" id="IPR056139">
    <property type="entry name" value="DUF7722"/>
</dbReference>
<accession>A0A978UG58</accession>
<evidence type="ECO:0000256" key="1">
    <source>
        <dbReference type="SAM" id="Phobius"/>
    </source>
</evidence>
<comment type="caution">
    <text evidence="3">The sequence shown here is derived from an EMBL/GenBank/DDBJ whole genome shotgun (WGS) entry which is preliminary data.</text>
</comment>
<evidence type="ECO:0000259" key="2">
    <source>
        <dbReference type="Pfam" id="PF24847"/>
    </source>
</evidence>
<dbReference type="PANTHER" id="PTHR33513">
    <property type="entry name" value="OS06G0523300 PROTEIN"/>
    <property type="match status" value="1"/>
</dbReference>
<name>A0A978UG58_ZIZJJ</name>
<gene>
    <name evidence="3" type="ORF">FEM48_Zijuj11G0019300</name>
</gene>
<dbReference type="Pfam" id="PF24847">
    <property type="entry name" value="DUF7722"/>
    <property type="match status" value="1"/>
</dbReference>
<keyword evidence="1" id="KW-1133">Transmembrane helix</keyword>
<evidence type="ECO:0000313" key="3">
    <source>
        <dbReference type="EMBL" id="KAH7513789.1"/>
    </source>
</evidence>
<proteinExistence type="predicted"/>
<protein>
    <recommendedName>
        <fullName evidence="2">DUF7722 domain-containing protein</fullName>
    </recommendedName>
</protein>
<feature type="transmembrane region" description="Helical" evidence="1">
    <location>
        <begin position="79"/>
        <end position="98"/>
    </location>
</feature>
<dbReference type="Proteomes" id="UP000813462">
    <property type="component" value="Unassembled WGS sequence"/>
</dbReference>
<reference evidence="3" key="1">
    <citation type="journal article" date="2021" name="Front. Plant Sci.">
        <title>Chromosome-Scale Genome Assembly for Chinese Sour Jujube and Insights Into Its Genome Evolution and Domestication Signature.</title>
        <authorList>
            <person name="Shen L.-Y."/>
            <person name="Luo H."/>
            <person name="Wang X.-L."/>
            <person name="Wang X.-M."/>
            <person name="Qiu X.-J."/>
            <person name="Liu H."/>
            <person name="Zhou S.-S."/>
            <person name="Jia K.-H."/>
            <person name="Nie S."/>
            <person name="Bao Y.-T."/>
            <person name="Zhang R.-G."/>
            <person name="Yun Q.-Z."/>
            <person name="Chai Y.-H."/>
            <person name="Lu J.-Y."/>
            <person name="Li Y."/>
            <person name="Zhao S.-W."/>
            <person name="Mao J.-F."/>
            <person name="Jia S.-G."/>
            <person name="Mao Y.-M."/>
        </authorList>
    </citation>
    <scope>NUCLEOTIDE SEQUENCE</scope>
    <source>
        <strain evidence="3">AT0</strain>
        <tissue evidence="3">Leaf</tissue>
    </source>
</reference>
<evidence type="ECO:0000313" key="4">
    <source>
        <dbReference type="Proteomes" id="UP000813462"/>
    </source>
</evidence>